<protein>
    <submittedName>
        <fullName evidence="2">Uncharacterized protein</fullName>
    </submittedName>
</protein>
<comment type="caution">
    <text evidence="2">The sequence shown here is derived from an EMBL/GenBank/DDBJ whole genome shotgun (WGS) entry which is preliminary data.</text>
</comment>
<accession>A0ABW1WZB0</accession>
<keyword evidence="1" id="KW-0472">Membrane</keyword>
<keyword evidence="1" id="KW-0812">Transmembrane</keyword>
<feature type="transmembrane region" description="Helical" evidence="1">
    <location>
        <begin position="6"/>
        <end position="26"/>
    </location>
</feature>
<dbReference type="RefSeq" id="WP_343884508.1">
    <property type="nucleotide sequence ID" value="NZ_BAAAKI010000002.1"/>
</dbReference>
<sequence length="75" mass="8119">MTSVYLSMFLIIALAVVISGVVLIGMKGMYRSKVPQVADHLATAARHLNGDAEPPAAFLNVYEQATSRRNESQKA</sequence>
<gene>
    <name evidence="2" type="ORF">ACFP57_02195</name>
</gene>
<evidence type="ECO:0000313" key="3">
    <source>
        <dbReference type="Proteomes" id="UP001596266"/>
    </source>
</evidence>
<evidence type="ECO:0000256" key="1">
    <source>
        <dbReference type="SAM" id="Phobius"/>
    </source>
</evidence>
<keyword evidence="3" id="KW-1185">Reference proteome</keyword>
<reference evidence="3" key="1">
    <citation type="journal article" date="2019" name="Int. J. Syst. Evol. Microbiol.">
        <title>The Global Catalogue of Microorganisms (GCM) 10K type strain sequencing project: providing services to taxonomists for standard genome sequencing and annotation.</title>
        <authorList>
            <consortium name="The Broad Institute Genomics Platform"/>
            <consortium name="The Broad Institute Genome Sequencing Center for Infectious Disease"/>
            <person name="Wu L."/>
            <person name="Ma J."/>
        </authorList>
    </citation>
    <scope>NUCLEOTIDE SEQUENCE [LARGE SCALE GENOMIC DNA]</scope>
    <source>
        <strain evidence="3">CGMCC 1.15277</strain>
    </source>
</reference>
<organism evidence="2 3">
    <name type="scientific">Luteococcus sanguinis</name>
    <dbReference type="NCBI Taxonomy" id="174038"/>
    <lineage>
        <taxon>Bacteria</taxon>
        <taxon>Bacillati</taxon>
        <taxon>Actinomycetota</taxon>
        <taxon>Actinomycetes</taxon>
        <taxon>Propionibacteriales</taxon>
        <taxon>Propionibacteriaceae</taxon>
        <taxon>Luteococcus</taxon>
    </lineage>
</organism>
<proteinExistence type="predicted"/>
<keyword evidence="1" id="KW-1133">Transmembrane helix</keyword>
<name>A0ABW1WZB0_9ACTN</name>
<dbReference type="Proteomes" id="UP001596266">
    <property type="component" value="Unassembled WGS sequence"/>
</dbReference>
<evidence type="ECO:0000313" key="2">
    <source>
        <dbReference type="EMBL" id="MFC6395809.1"/>
    </source>
</evidence>
<dbReference type="EMBL" id="JBHSUA010000007">
    <property type="protein sequence ID" value="MFC6395809.1"/>
    <property type="molecule type" value="Genomic_DNA"/>
</dbReference>